<sequence length="131" mass="14945">MEKRVFENDYVSFHFDNGILYGKYKVSTIDLATAKIATDFRKEITGGVKVPAVADISCVKHVDKSTRTYFSSVEAGKDLIALAIILSNPVTRMIGNFFLKFHRPEYPFRFFTDLEQATLWIEEFTENYAAG</sequence>
<dbReference type="Pfam" id="PF25056">
    <property type="entry name" value="DUF7793"/>
    <property type="match status" value="1"/>
</dbReference>
<evidence type="ECO:0000313" key="2">
    <source>
        <dbReference type="EMBL" id="WKN36832.1"/>
    </source>
</evidence>
<name>A0AA49GL42_9BACT</name>
<proteinExistence type="predicted"/>
<reference evidence="2" key="1">
    <citation type="journal article" date="2023" name="Comput. Struct. Biotechnol. J.">
        <title>Discovery of a novel marine Bacteroidetes with a rich repertoire of carbohydrate-active enzymes.</title>
        <authorList>
            <person name="Chen B."/>
            <person name="Liu G."/>
            <person name="Chen Q."/>
            <person name="Wang H."/>
            <person name="Liu L."/>
            <person name="Tang K."/>
        </authorList>
    </citation>
    <scope>NUCLEOTIDE SEQUENCE</scope>
    <source>
        <strain evidence="2">TK19036</strain>
    </source>
</reference>
<feature type="domain" description="DUF7793" evidence="1">
    <location>
        <begin position="13"/>
        <end position="124"/>
    </location>
</feature>
<reference evidence="2" key="2">
    <citation type="journal article" date="2024" name="Antonie Van Leeuwenhoek">
        <title>Roseihalotalea indica gen. nov., sp. nov., a halophilic Bacteroidetes from mesopelagic Southwest Indian Ocean with higher carbohydrate metabolic potential.</title>
        <authorList>
            <person name="Chen B."/>
            <person name="Zhang M."/>
            <person name="Lin D."/>
            <person name="Ye J."/>
            <person name="Tang K."/>
        </authorList>
    </citation>
    <scope>NUCLEOTIDE SEQUENCE</scope>
    <source>
        <strain evidence="2">TK19036</strain>
    </source>
</reference>
<gene>
    <name evidence="2" type="ORF">K4G66_31185</name>
</gene>
<dbReference type="InterPro" id="IPR056695">
    <property type="entry name" value="DUF7793"/>
</dbReference>
<dbReference type="Gene3D" id="3.40.970.30">
    <property type="entry name" value="yp_829618.1 like domains"/>
    <property type="match status" value="1"/>
</dbReference>
<protein>
    <recommendedName>
        <fullName evidence="1">DUF7793 domain-containing protein</fullName>
    </recommendedName>
</protein>
<dbReference type="EMBL" id="CP120682">
    <property type="protein sequence ID" value="WKN36832.1"/>
    <property type="molecule type" value="Genomic_DNA"/>
</dbReference>
<evidence type="ECO:0000259" key="1">
    <source>
        <dbReference type="Pfam" id="PF25056"/>
    </source>
</evidence>
<organism evidence="2">
    <name type="scientific">Roseihalotalea indica</name>
    <dbReference type="NCBI Taxonomy" id="2867963"/>
    <lineage>
        <taxon>Bacteria</taxon>
        <taxon>Pseudomonadati</taxon>
        <taxon>Bacteroidota</taxon>
        <taxon>Cytophagia</taxon>
        <taxon>Cytophagales</taxon>
        <taxon>Catalimonadaceae</taxon>
        <taxon>Roseihalotalea</taxon>
    </lineage>
</organism>
<dbReference type="AlphaFoldDB" id="A0AA49GL42"/>
<accession>A0AA49GL42</accession>